<dbReference type="Proteomes" id="UP000194857">
    <property type="component" value="Unassembled WGS sequence"/>
</dbReference>
<keyword evidence="2" id="KW-0812">Transmembrane</keyword>
<evidence type="ECO:0000313" key="5">
    <source>
        <dbReference type="Proteomes" id="UP000194857"/>
    </source>
</evidence>
<evidence type="ECO:0000313" key="3">
    <source>
        <dbReference type="EMBL" id="OTI60198.1"/>
    </source>
</evidence>
<organism evidence="4 6">
    <name type="scientific">Pseudomonas aeruginosa</name>
    <dbReference type="NCBI Taxonomy" id="287"/>
    <lineage>
        <taxon>Bacteria</taxon>
        <taxon>Pseudomonadati</taxon>
        <taxon>Pseudomonadota</taxon>
        <taxon>Gammaproteobacteria</taxon>
        <taxon>Pseudomonadales</taxon>
        <taxon>Pseudomonadaceae</taxon>
        <taxon>Pseudomonas</taxon>
    </lineage>
</organism>
<evidence type="ECO:0000256" key="2">
    <source>
        <dbReference type="SAM" id="Phobius"/>
    </source>
</evidence>
<evidence type="ECO:0000256" key="1">
    <source>
        <dbReference type="SAM" id="MobiDB-lite"/>
    </source>
</evidence>
<comment type="caution">
    <text evidence="4">The sequence shown here is derived from an EMBL/GenBank/DDBJ whole genome shotgun (WGS) entry which is preliminary data.</text>
</comment>
<gene>
    <name evidence="3" type="ORF">CAZ10_18105</name>
    <name evidence="4" type="ORF">IPC1295_09595</name>
</gene>
<feature type="region of interest" description="Disordered" evidence="1">
    <location>
        <begin position="119"/>
        <end position="144"/>
    </location>
</feature>
<accession>A0A1S1BW87</accession>
<dbReference type="Proteomes" id="UP000284767">
    <property type="component" value="Unassembled WGS sequence"/>
</dbReference>
<sequence length="144" mass="15458">MLECAVMRIAPISRSPLLQWLSFALCACVLVNALACGVLHLQALGVGSDKGQKASVGLFCVAGASQWLSLDPDDGSAGDPAPVNPQLPMSCPMCSALVLFVALGVIWSWRLQRRRQARFRPPATREPVPPRYVWPPANPRASPA</sequence>
<dbReference type="EMBL" id="NFFZ01000009">
    <property type="protein sequence ID" value="OTI60198.1"/>
    <property type="molecule type" value="Genomic_DNA"/>
</dbReference>
<proteinExistence type="predicted"/>
<dbReference type="EMBL" id="NSNE01000004">
    <property type="protein sequence ID" value="RPM19401.1"/>
    <property type="molecule type" value="Genomic_DNA"/>
</dbReference>
<reference evidence="5" key="2">
    <citation type="submission" date="2017-05" db="EMBL/GenBank/DDBJ databases">
        <authorList>
            <person name="Giani T."/>
            <person name="Arena F."/>
            <person name="Pollini S."/>
            <person name="Di Pilato V."/>
            <person name="D'Andrea M.M."/>
            <person name="Henrici De Angelis L."/>
            <person name="Bassetti M."/>
            <person name="Rossolini G.M."/>
        </authorList>
    </citation>
    <scope>NUCLEOTIDE SEQUENCE [LARGE SCALE GENOMIC DNA]</scope>
    <source>
        <strain evidence="5">S567_C10_BS</strain>
    </source>
</reference>
<feature type="compositionally biased region" description="Pro residues" evidence="1">
    <location>
        <begin position="127"/>
        <end position="138"/>
    </location>
</feature>
<reference evidence="4 6" key="4">
    <citation type="submission" date="2019-01" db="EMBL/GenBank/DDBJ databases">
        <title>The Pseudomonas aeruginosa pan-genome provides new insights on its population structure, horizontal gene transfer and pathogenicity.</title>
        <authorList>
            <person name="Freschi L."/>
            <person name="Vincent A.T."/>
            <person name="Jeukens J."/>
            <person name="Emond-Rheault J.-G."/>
            <person name="Kukavica-Ibrulj I."/>
            <person name="Dupont M.-J."/>
            <person name="Charette S.J."/>
            <person name="Boyle B."/>
            <person name="Levesque R.C."/>
        </authorList>
    </citation>
    <scope>NUCLEOTIDE SEQUENCE [LARGE SCALE GENOMIC DNA]</scope>
    <source>
        <strain evidence="4 6">PA-W36</strain>
    </source>
</reference>
<dbReference type="Pfam" id="PF11162">
    <property type="entry name" value="DUF2946"/>
    <property type="match status" value="1"/>
</dbReference>
<dbReference type="eggNOG" id="ENOG5031CKE">
    <property type="taxonomic scope" value="Bacteria"/>
</dbReference>
<evidence type="ECO:0000313" key="4">
    <source>
        <dbReference type="EMBL" id="RPM19401.1"/>
    </source>
</evidence>
<protein>
    <submittedName>
        <fullName evidence="4">DUF2946 domain-containing protein</fullName>
    </submittedName>
</protein>
<accession>A0A072ZG40</accession>
<keyword evidence="2" id="KW-1133">Transmembrane helix</keyword>
<name>A0A072ZG40_PSEAI</name>
<feature type="transmembrane region" description="Helical" evidence="2">
    <location>
        <begin position="90"/>
        <end position="109"/>
    </location>
</feature>
<keyword evidence="2" id="KW-0472">Membrane</keyword>
<evidence type="ECO:0000313" key="6">
    <source>
        <dbReference type="Proteomes" id="UP000284767"/>
    </source>
</evidence>
<dbReference type="InterPro" id="IPR021333">
    <property type="entry name" value="DUF2946"/>
</dbReference>
<feature type="transmembrane region" description="Helical" evidence="2">
    <location>
        <begin position="20"/>
        <end position="41"/>
    </location>
</feature>
<dbReference type="AlphaFoldDB" id="A0A072ZG40"/>
<reference evidence="3" key="1">
    <citation type="submission" date="2017-05" db="EMBL/GenBank/DDBJ databases">
        <authorList>
            <person name="Song R."/>
            <person name="Chenine A.L."/>
            <person name="Ruprecht R.M."/>
        </authorList>
    </citation>
    <scope>NUCLEOTIDE SEQUENCE [LARGE SCALE GENOMIC DNA]</scope>
    <source>
        <strain evidence="3">S567_C10_BS</strain>
    </source>
</reference>
<reference evidence="4 6" key="3">
    <citation type="submission" date="2017-08" db="EMBL/GenBank/DDBJ databases">
        <authorList>
            <person name="Feschi L."/>
            <person name="Jeukens J."/>
            <person name="Emond-Rheault J.-G."/>
            <person name="Kukavica-Ibrulj I."/>
            <person name="Boyle B."/>
            <person name="Levesque R.C."/>
        </authorList>
    </citation>
    <scope>NUCLEOTIDE SEQUENCE [LARGE SCALE GENOMIC DNA]</scope>
    <source>
        <strain evidence="4 6">PA-W36</strain>
    </source>
</reference>